<dbReference type="RefSeq" id="XP_026527769.1">
    <property type="nucleotide sequence ID" value="XM_026671984.1"/>
</dbReference>
<dbReference type="InterPro" id="IPR002347">
    <property type="entry name" value="SDR_fam"/>
</dbReference>
<dbReference type="PANTHER" id="PTHR43544">
    <property type="entry name" value="SHORT-CHAIN DEHYDROGENASE/REDUCTASE"/>
    <property type="match status" value="1"/>
</dbReference>
<keyword evidence="2" id="KW-1185">Reference proteome</keyword>
<dbReference type="InterPro" id="IPR036291">
    <property type="entry name" value="NAD(P)-bd_dom_sf"/>
</dbReference>
<dbReference type="GeneID" id="113414873"/>
<dbReference type="Gene3D" id="3.40.50.720">
    <property type="entry name" value="NAD(P)-binding Rossmann-like Domain"/>
    <property type="match status" value="1"/>
</dbReference>
<dbReference type="Pfam" id="PF00106">
    <property type="entry name" value="adh_short"/>
    <property type="match status" value="1"/>
</dbReference>
<evidence type="ECO:0000256" key="1">
    <source>
        <dbReference type="RuleBase" id="RU000363"/>
    </source>
</evidence>
<dbReference type="Proteomes" id="UP000504612">
    <property type="component" value="Unplaced"/>
</dbReference>
<gene>
    <name evidence="3" type="primary">LOC113414873</name>
</gene>
<dbReference type="PANTHER" id="PTHR43544:SF38">
    <property type="entry name" value="C-FACTOR-RELATED"/>
    <property type="match status" value="1"/>
</dbReference>
<dbReference type="PRINTS" id="PR00080">
    <property type="entry name" value="SDRFAMILY"/>
</dbReference>
<dbReference type="CDD" id="cd05325">
    <property type="entry name" value="carb_red_sniffer_like_SDR_c"/>
    <property type="match status" value="1"/>
</dbReference>
<dbReference type="KEGG" id="nss:113414873"/>
<name>A0A6J1UIR4_9SAUR</name>
<dbReference type="SUPFAM" id="SSF51735">
    <property type="entry name" value="NAD(P)-binding Rossmann-fold domains"/>
    <property type="match status" value="1"/>
</dbReference>
<evidence type="ECO:0000313" key="3">
    <source>
        <dbReference type="RefSeq" id="XP_026527769.1"/>
    </source>
</evidence>
<proteinExistence type="inferred from homology"/>
<reference evidence="3" key="1">
    <citation type="submission" date="2025-08" db="UniProtKB">
        <authorList>
            <consortium name="RefSeq"/>
        </authorList>
    </citation>
    <scope>IDENTIFICATION</scope>
</reference>
<dbReference type="PRINTS" id="PR00081">
    <property type="entry name" value="GDHRDH"/>
</dbReference>
<dbReference type="GO" id="GO:0005737">
    <property type="term" value="C:cytoplasm"/>
    <property type="evidence" value="ECO:0007669"/>
    <property type="project" value="TreeGrafter"/>
</dbReference>
<organism evidence="2 3">
    <name type="scientific">Notechis scutatus</name>
    <name type="common">mainland tiger snake</name>
    <dbReference type="NCBI Taxonomy" id="8663"/>
    <lineage>
        <taxon>Eukaryota</taxon>
        <taxon>Metazoa</taxon>
        <taxon>Chordata</taxon>
        <taxon>Craniata</taxon>
        <taxon>Vertebrata</taxon>
        <taxon>Euteleostomi</taxon>
        <taxon>Lepidosauria</taxon>
        <taxon>Squamata</taxon>
        <taxon>Bifurcata</taxon>
        <taxon>Unidentata</taxon>
        <taxon>Episquamata</taxon>
        <taxon>Toxicofera</taxon>
        <taxon>Serpentes</taxon>
        <taxon>Colubroidea</taxon>
        <taxon>Elapidae</taxon>
        <taxon>Hydrophiinae</taxon>
        <taxon>Notechis</taxon>
    </lineage>
</organism>
<protein>
    <submittedName>
        <fullName evidence="3">Uncharacterized protein LOC113414873</fullName>
    </submittedName>
</protein>
<accession>A0A6J1UIR4</accession>
<sequence length="258" mass="28454">MAKSMDFCVFSVLVTGSDRGIGLGLVKRFLELPSPPKWIFATTLDLEGEETKEVKELVCRNPNLVLLQLDVTILESIQAVLKEVEKCVGDNGLTLLINNAGRWFFENLENENAKDMQTIYSVNTIGPLQMSQAFLPLLKKAAQKSPRPGLSTSKAAIINISSALGSMEVMLIWDKVQIVSYRCSKAALNMLTKCQSLEYSKSGILTVAIHPGLVNTTRNPYPEITVEESTQGIVTVLSMLSEKDNGAFLDWLGRCVPW</sequence>
<dbReference type="InterPro" id="IPR051468">
    <property type="entry name" value="Fungal_SecMetab_SDRs"/>
</dbReference>
<evidence type="ECO:0000313" key="2">
    <source>
        <dbReference type="Proteomes" id="UP000504612"/>
    </source>
</evidence>
<dbReference type="GO" id="GO:0016491">
    <property type="term" value="F:oxidoreductase activity"/>
    <property type="evidence" value="ECO:0007669"/>
    <property type="project" value="TreeGrafter"/>
</dbReference>
<dbReference type="AlphaFoldDB" id="A0A6J1UIR4"/>
<comment type="similarity">
    <text evidence="1">Belongs to the short-chain dehydrogenases/reductases (SDR) family.</text>
</comment>